<dbReference type="Proteomes" id="UP000008281">
    <property type="component" value="Unassembled WGS sequence"/>
</dbReference>
<dbReference type="eggNOG" id="ENOG502QUFU">
    <property type="taxonomic scope" value="Eukaryota"/>
</dbReference>
<feature type="domain" description="BTB" evidence="1">
    <location>
        <begin position="18"/>
        <end position="97"/>
    </location>
</feature>
<organism evidence="3">
    <name type="scientific">Caenorhabditis remanei</name>
    <name type="common">Caenorhabditis vulgaris</name>
    <dbReference type="NCBI Taxonomy" id="31234"/>
    <lineage>
        <taxon>Eukaryota</taxon>
        <taxon>Metazoa</taxon>
        <taxon>Ecdysozoa</taxon>
        <taxon>Nematoda</taxon>
        <taxon>Chromadorea</taxon>
        <taxon>Rhabditida</taxon>
        <taxon>Rhabditina</taxon>
        <taxon>Rhabditomorpha</taxon>
        <taxon>Rhabditoidea</taxon>
        <taxon>Rhabditidae</taxon>
        <taxon>Peloderinae</taxon>
        <taxon>Caenorhabditis</taxon>
    </lineage>
</organism>
<protein>
    <recommendedName>
        <fullName evidence="1">BTB domain-containing protein</fullName>
    </recommendedName>
</protein>
<dbReference type="Gene3D" id="3.30.710.10">
    <property type="entry name" value="Potassium Channel Kv1.1, Chain A"/>
    <property type="match status" value="1"/>
</dbReference>
<dbReference type="SUPFAM" id="SSF54695">
    <property type="entry name" value="POZ domain"/>
    <property type="match status" value="1"/>
</dbReference>
<sequence>MSETPASYESIFAQSDKTDAILVVEEKKLHVNKALLSHHSDYFKTLFNTDSGEKSPPEFTVEFPILRLGDHFHPDEKVKYFATVLSLVQDNPIKINEGDDFTVLLKLAEHFQLSQSKRVLELALIQSSKGKHEKIELADKYKLDELFNHTLSMFDEKSDFIRHCNILRCHEGHLPFFETLSVEANVKLFYKLIEVCRGY</sequence>
<dbReference type="AlphaFoldDB" id="E3MTA5"/>
<dbReference type="PANTHER" id="PTHR22744:SF14">
    <property type="entry name" value="BTB DOMAIN-CONTAINING PROTEIN-RELATED"/>
    <property type="match status" value="1"/>
</dbReference>
<reference evidence="2" key="1">
    <citation type="submission" date="2007-07" db="EMBL/GenBank/DDBJ databases">
        <title>PCAP assembly of the Caenorhabditis remanei genome.</title>
        <authorList>
            <consortium name="The Caenorhabditis remanei Sequencing Consortium"/>
            <person name="Wilson R.K."/>
        </authorList>
    </citation>
    <scope>NUCLEOTIDE SEQUENCE [LARGE SCALE GENOMIC DNA]</scope>
    <source>
        <strain evidence="2">PB4641</strain>
    </source>
</reference>
<dbReference type="EMBL" id="DS268476">
    <property type="protein sequence ID" value="EFP08710.1"/>
    <property type="molecule type" value="Genomic_DNA"/>
</dbReference>
<dbReference type="InParanoid" id="E3MTA5"/>
<dbReference type="Pfam" id="PF00651">
    <property type="entry name" value="BTB"/>
    <property type="match status" value="1"/>
</dbReference>
<dbReference type="SMART" id="SM00225">
    <property type="entry name" value="BTB"/>
    <property type="match status" value="1"/>
</dbReference>
<dbReference type="InterPro" id="IPR000210">
    <property type="entry name" value="BTB/POZ_dom"/>
</dbReference>
<evidence type="ECO:0000313" key="3">
    <source>
        <dbReference type="Proteomes" id="UP000008281"/>
    </source>
</evidence>
<name>E3MTA5_CAERE</name>
<dbReference type="CDD" id="cd18186">
    <property type="entry name" value="BTB_POZ_ZBTB_KLHL-like"/>
    <property type="match status" value="1"/>
</dbReference>
<dbReference type="PROSITE" id="PS50097">
    <property type="entry name" value="BTB"/>
    <property type="match status" value="1"/>
</dbReference>
<keyword evidence="3" id="KW-1185">Reference proteome</keyword>
<accession>E3MTA5</accession>
<dbReference type="HOGENOM" id="CLU_036654_2_1_1"/>
<evidence type="ECO:0000313" key="2">
    <source>
        <dbReference type="EMBL" id="EFP08710.1"/>
    </source>
</evidence>
<proteinExistence type="predicted"/>
<dbReference type="PANTHER" id="PTHR22744">
    <property type="entry name" value="HELIX LOOP HELIX PROTEIN 21-RELATED"/>
    <property type="match status" value="1"/>
</dbReference>
<dbReference type="OrthoDB" id="10261408at2759"/>
<dbReference type="InterPro" id="IPR011333">
    <property type="entry name" value="SKP1/BTB/POZ_sf"/>
</dbReference>
<evidence type="ECO:0000259" key="1">
    <source>
        <dbReference type="PROSITE" id="PS50097"/>
    </source>
</evidence>
<gene>
    <name evidence="2" type="ORF">CRE_19855</name>
</gene>